<proteinExistence type="predicted"/>
<organism evidence="2 3">
    <name type="scientific">Paraburkholderia unamae</name>
    <dbReference type="NCBI Taxonomy" id="219649"/>
    <lineage>
        <taxon>Bacteria</taxon>
        <taxon>Pseudomonadati</taxon>
        <taxon>Pseudomonadota</taxon>
        <taxon>Betaproteobacteria</taxon>
        <taxon>Burkholderiales</taxon>
        <taxon>Burkholderiaceae</taxon>
        <taxon>Paraburkholderia</taxon>
    </lineage>
</organism>
<keyword evidence="2" id="KW-0489">Methyltransferase</keyword>
<comment type="caution">
    <text evidence="2">The sequence shown here is derived from an EMBL/GenBank/DDBJ whole genome shotgun (WGS) entry which is preliminary data.</text>
</comment>
<dbReference type="PANTHER" id="PTHR34203:SF15">
    <property type="entry name" value="SLL1173 PROTEIN"/>
    <property type="match status" value="1"/>
</dbReference>
<reference evidence="2 3" key="1">
    <citation type="submission" date="2018-05" db="EMBL/GenBank/DDBJ databases">
        <title>Genomic Encyclopedia of Type Strains, Phase IV (KMG-V): Genome sequencing to study the core and pangenomes of soil and plant-associated prokaryotes.</title>
        <authorList>
            <person name="Whitman W."/>
        </authorList>
    </citation>
    <scope>NUCLEOTIDE SEQUENCE [LARGE SCALE GENOMIC DNA]</scope>
    <source>
        <strain evidence="2 3">SCZa-39</strain>
    </source>
</reference>
<gene>
    <name evidence="2" type="ORF">C7402_101350</name>
</gene>
<dbReference type="GO" id="GO:0008168">
    <property type="term" value="F:methyltransferase activity"/>
    <property type="evidence" value="ECO:0007669"/>
    <property type="project" value="UniProtKB-KW"/>
</dbReference>
<name>A0ABX5KVN0_9BURK</name>
<dbReference type="RefSeq" id="WP_165841762.1">
    <property type="nucleotide sequence ID" value="NZ_QEOB01000001.1"/>
</dbReference>
<dbReference type="InterPro" id="IPR052514">
    <property type="entry name" value="SAM-dependent_MTase"/>
</dbReference>
<dbReference type="InterPro" id="IPR006342">
    <property type="entry name" value="FkbM_mtfrase"/>
</dbReference>
<dbReference type="GO" id="GO:0032259">
    <property type="term" value="P:methylation"/>
    <property type="evidence" value="ECO:0007669"/>
    <property type="project" value="UniProtKB-KW"/>
</dbReference>
<keyword evidence="2" id="KW-0808">Transferase</keyword>
<evidence type="ECO:0000313" key="2">
    <source>
        <dbReference type="EMBL" id="PVX97637.1"/>
    </source>
</evidence>
<sequence length="259" mass="28357">MKKLNNVLVPTPHGLMVVNRNEAAFAFGTGVALLEEGGYDPLEIGLMREIVGILPPGCVILDVGANIGVHTLEFARACEAKSGVVHAFEPQRILHQMLAGNVAINNYQNVYCHLAAAGAQPGKVKMPRIDYSIPSSFSGIELGEGRQREFIGQAPEWNGAEETVPVVSLDSLDLPRVDFMKIDVEGMECEVLAGAQKLIDKFHPPIYIEHAKSDPKALAQALWEHGYEIFVFSHLDWVAVPEANSPVQINGLERLARWD</sequence>
<keyword evidence="3" id="KW-1185">Reference proteome</keyword>
<dbReference type="EMBL" id="QEOB01000001">
    <property type="protein sequence ID" value="PVX97637.1"/>
    <property type="molecule type" value="Genomic_DNA"/>
</dbReference>
<feature type="domain" description="Methyltransferase FkbM" evidence="1">
    <location>
        <begin position="62"/>
        <end position="228"/>
    </location>
</feature>
<accession>A0ABX5KVN0</accession>
<dbReference type="PANTHER" id="PTHR34203">
    <property type="entry name" value="METHYLTRANSFERASE, FKBM FAMILY PROTEIN"/>
    <property type="match status" value="1"/>
</dbReference>
<dbReference type="NCBIfam" id="TIGR01444">
    <property type="entry name" value="fkbM_fam"/>
    <property type="match status" value="1"/>
</dbReference>
<dbReference type="InterPro" id="IPR029063">
    <property type="entry name" value="SAM-dependent_MTases_sf"/>
</dbReference>
<evidence type="ECO:0000259" key="1">
    <source>
        <dbReference type="Pfam" id="PF05050"/>
    </source>
</evidence>
<protein>
    <submittedName>
        <fullName evidence="2">FkbM family methyltransferase</fullName>
    </submittedName>
</protein>
<dbReference type="Pfam" id="PF05050">
    <property type="entry name" value="Methyltransf_21"/>
    <property type="match status" value="1"/>
</dbReference>
<dbReference type="SUPFAM" id="SSF53335">
    <property type="entry name" value="S-adenosyl-L-methionine-dependent methyltransferases"/>
    <property type="match status" value="1"/>
</dbReference>
<dbReference type="Gene3D" id="3.40.50.150">
    <property type="entry name" value="Vaccinia Virus protein VP39"/>
    <property type="match status" value="1"/>
</dbReference>
<dbReference type="Proteomes" id="UP000245712">
    <property type="component" value="Unassembled WGS sequence"/>
</dbReference>
<evidence type="ECO:0000313" key="3">
    <source>
        <dbReference type="Proteomes" id="UP000245712"/>
    </source>
</evidence>